<dbReference type="GO" id="GO:0005739">
    <property type="term" value="C:mitochondrion"/>
    <property type="evidence" value="ECO:0000318"/>
    <property type="project" value="GO_Central"/>
</dbReference>
<dbReference type="CDD" id="cd00926">
    <property type="entry name" value="Cyt_c_Oxidase_VIb"/>
    <property type="match status" value="1"/>
</dbReference>
<evidence type="ECO:0000256" key="3">
    <source>
        <dbReference type="ARBA" id="ARBA00023157"/>
    </source>
</evidence>
<dbReference type="GO" id="GO:0045277">
    <property type="term" value="C:respiratory chain complex IV"/>
    <property type="evidence" value="ECO:0007669"/>
    <property type="project" value="InterPro"/>
</dbReference>
<reference evidence="4" key="1">
    <citation type="submission" date="2013-07" db="EMBL/GenBank/DDBJ databases">
        <title>The genome of Eucalyptus grandis.</title>
        <authorList>
            <person name="Schmutz J."/>
            <person name="Hayes R."/>
            <person name="Myburg A."/>
            <person name="Tuskan G."/>
            <person name="Grattapaglia D."/>
            <person name="Rokhsar D.S."/>
        </authorList>
    </citation>
    <scope>NUCLEOTIDE SEQUENCE</scope>
    <source>
        <tissue evidence="4">Leaf extractions</tissue>
    </source>
</reference>
<dbReference type="Gene3D" id="1.10.10.140">
    <property type="entry name" value="Cytochrome c oxidase, subunit VIb"/>
    <property type="match status" value="1"/>
</dbReference>
<keyword evidence="3" id="KW-1015">Disulfide bond</keyword>
<evidence type="ECO:0000256" key="1">
    <source>
        <dbReference type="ARBA" id="ARBA00004173"/>
    </source>
</evidence>
<accession>A0A059C1Q5</accession>
<proteinExistence type="predicted"/>
<dbReference type="InterPro" id="IPR048280">
    <property type="entry name" value="COX6B-like"/>
</dbReference>
<dbReference type="STRING" id="71139.A0A059C1Q5"/>
<evidence type="ECO:0000313" key="4">
    <source>
        <dbReference type="EMBL" id="KCW71840.1"/>
    </source>
</evidence>
<dbReference type="Gramene" id="KCW71840">
    <property type="protein sequence ID" value="KCW71840"/>
    <property type="gene ID" value="EUGRSUZ_E00322"/>
</dbReference>
<dbReference type="AlphaFoldDB" id="A0A059C1Q5"/>
<dbReference type="OMA" id="WDGQRDD"/>
<dbReference type="Pfam" id="PF02297">
    <property type="entry name" value="COX6B"/>
    <property type="match status" value="1"/>
</dbReference>
<name>A0A059C1Q5_EUCGR</name>
<dbReference type="PROSITE" id="PS51808">
    <property type="entry name" value="CHCH"/>
    <property type="match status" value="1"/>
</dbReference>
<gene>
    <name evidence="4" type="ORF">EUGRSUZ_E00322</name>
</gene>
<evidence type="ECO:0000256" key="2">
    <source>
        <dbReference type="ARBA" id="ARBA00023128"/>
    </source>
</evidence>
<dbReference type="PANTHER" id="PTHR46281:SF31">
    <property type="entry name" value="CYTOCHROME C OXIDASE SUBUNIT"/>
    <property type="match status" value="1"/>
</dbReference>
<dbReference type="InterPro" id="IPR003213">
    <property type="entry name" value="Cyt_c_oxidase_su6B"/>
</dbReference>
<keyword evidence="2" id="KW-0496">Mitochondrion</keyword>
<dbReference type="SUPFAM" id="SSF47694">
    <property type="entry name" value="Cytochrome c oxidase subunit h"/>
    <property type="match status" value="1"/>
</dbReference>
<protein>
    <recommendedName>
        <fullName evidence="5">Cytochrome c oxidase subunit</fullName>
    </recommendedName>
</protein>
<dbReference type="GO" id="GO:1902600">
    <property type="term" value="P:proton transmembrane transport"/>
    <property type="evidence" value="ECO:0007669"/>
    <property type="project" value="GOC"/>
</dbReference>
<evidence type="ECO:0008006" key="5">
    <source>
        <dbReference type="Google" id="ProtNLM"/>
    </source>
</evidence>
<sequence length="75" mass="9037">MVDLETAPADMRFPFTNQTRHCYARYLEHIRCIQEKGENAPECEKFARYYRSICPSEWIERWDDQRKHGTFPGPI</sequence>
<dbReference type="EMBL" id="KK198757">
    <property type="protein sequence ID" value="KCW71840.1"/>
    <property type="molecule type" value="Genomic_DNA"/>
</dbReference>
<dbReference type="InterPro" id="IPR036549">
    <property type="entry name" value="CX6/COA6-like_sf"/>
</dbReference>
<dbReference type="PANTHER" id="PTHR46281">
    <property type="entry name" value="CYTOCHROME C OXIDASE SUBUNIT 6B"/>
    <property type="match status" value="1"/>
</dbReference>
<organism evidence="4">
    <name type="scientific">Eucalyptus grandis</name>
    <name type="common">Flooded gum</name>
    <dbReference type="NCBI Taxonomy" id="71139"/>
    <lineage>
        <taxon>Eukaryota</taxon>
        <taxon>Viridiplantae</taxon>
        <taxon>Streptophyta</taxon>
        <taxon>Embryophyta</taxon>
        <taxon>Tracheophyta</taxon>
        <taxon>Spermatophyta</taxon>
        <taxon>Magnoliopsida</taxon>
        <taxon>eudicotyledons</taxon>
        <taxon>Gunneridae</taxon>
        <taxon>Pentapetalae</taxon>
        <taxon>rosids</taxon>
        <taxon>malvids</taxon>
        <taxon>Myrtales</taxon>
        <taxon>Myrtaceae</taxon>
        <taxon>Myrtoideae</taxon>
        <taxon>Eucalypteae</taxon>
        <taxon>Eucalyptus</taxon>
    </lineage>
</organism>
<dbReference type="InParanoid" id="A0A059C1Q5"/>
<comment type="subcellular location">
    <subcellularLocation>
        <location evidence="1">Mitochondrion</location>
    </subcellularLocation>
</comment>
<dbReference type="FunFam" id="1.10.10.140:FF:000001">
    <property type="entry name" value="Cytochrome c oxidase subunit 6B1"/>
    <property type="match status" value="1"/>
</dbReference>